<dbReference type="Gene3D" id="1.20.1250.20">
    <property type="entry name" value="MFS general substrate transporter like domains"/>
    <property type="match status" value="1"/>
</dbReference>
<proteinExistence type="inferred from homology"/>
<feature type="transmembrane region" description="Helical" evidence="6">
    <location>
        <begin position="70"/>
        <end position="89"/>
    </location>
</feature>
<feature type="transmembrane region" description="Helical" evidence="6">
    <location>
        <begin position="396"/>
        <end position="416"/>
    </location>
</feature>
<feature type="transmembrane region" description="Helical" evidence="6">
    <location>
        <begin position="299"/>
        <end position="323"/>
    </location>
</feature>
<keyword evidence="5 6" id="KW-0472">Membrane</keyword>
<feature type="transmembrane region" description="Helical" evidence="6">
    <location>
        <begin position="226"/>
        <end position="245"/>
    </location>
</feature>
<comment type="similarity">
    <text evidence="2">Belongs to the major facilitator superfamily. TCR/Tet family.</text>
</comment>
<dbReference type="GO" id="GO:0005886">
    <property type="term" value="C:plasma membrane"/>
    <property type="evidence" value="ECO:0007669"/>
    <property type="project" value="TreeGrafter"/>
</dbReference>
<feature type="transmembrane region" description="Helical" evidence="6">
    <location>
        <begin position="40"/>
        <end position="58"/>
    </location>
</feature>
<evidence type="ECO:0000259" key="7">
    <source>
        <dbReference type="PROSITE" id="PS50850"/>
    </source>
</evidence>
<dbReference type="InterPro" id="IPR011701">
    <property type="entry name" value="MFS"/>
</dbReference>
<name>A0A136JIB2_9PEZI</name>
<protein>
    <submittedName>
        <fullName evidence="8">Major facilitator superfamily</fullName>
    </submittedName>
</protein>
<dbReference type="FunCoup" id="A0A136JIB2">
    <property type="interactions" value="63"/>
</dbReference>
<sequence>MQIISVMLPLAAGVFIASLDITIIVTALPEISSHFQNSQIFTWTGSSYALAHASTTTLWGMLSDIWGRKPILFCALGAFFVGSTVCAFVDDVKGFIAGRAIQGAGAGGLTTMANICISDLFSLRERGLYFGILSFVMAFACGIGPSLGGLLTERATWKWCFYINLPISAVTFFMLLASLPLQDPKTPLWEGLKAIDWLGTMLVSGGTLMLLLGITFGGVEYPWSSAIVIGLAVGGIVVLGLFFLTEWKVAKYPMIPLGIFQTRSSVASFAVCFSHGIVLMGVAFYVPLYFQAVLATGPLLAGVYVLPYVISVAGAAACTGIYIQRSGKYIIAIYLGLIITILGSGLMIDLEQGYNWAKIILYQITVGIGLGINFEPSLISLQAVTHPADISVATSTFAFVRSLSTAISIVIGGVVFQNQMQNKANALIASLGLEGYTEYQGSDILANIIKIDSLPGLQQNVIRTVVHESLTDVWIMVSRISSRDRR</sequence>
<evidence type="ECO:0000256" key="6">
    <source>
        <dbReference type="SAM" id="Phobius"/>
    </source>
</evidence>
<feature type="transmembrane region" description="Helical" evidence="6">
    <location>
        <begin position="127"/>
        <end position="147"/>
    </location>
</feature>
<gene>
    <name evidence="8" type="ORF">Micbo1qcDRAFT_114009</name>
</gene>
<dbReference type="GO" id="GO:0022857">
    <property type="term" value="F:transmembrane transporter activity"/>
    <property type="evidence" value="ECO:0007669"/>
    <property type="project" value="InterPro"/>
</dbReference>
<dbReference type="SUPFAM" id="SSF103473">
    <property type="entry name" value="MFS general substrate transporter"/>
    <property type="match status" value="2"/>
</dbReference>
<evidence type="ECO:0000256" key="1">
    <source>
        <dbReference type="ARBA" id="ARBA00004141"/>
    </source>
</evidence>
<dbReference type="EMBL" id="KQ964245">
    <property type="protein sequence ID" value="KXJ96856.1"/>
    <property type="molecule type" value="Genomic_DNA"/>
</dbReference>
<evidence type="ECO:0000313" key="9">
    <source>
        <dbReference type="Proteomes" id="UP000070501"/>
    </source>
</evidence>
<dbReference type="AlphaFoldDB" id="A0A136JIB2"/>
<dbReference type="Proteomes" id="UP000070501">
    <property type="component" value="Unassembled WGS sequence"/>
</dbReference>
<comment type="subcellular location">
    <subcellularLocation>
        <location evidence="1">Membrane</location>
        <topology evidence="1">Multi-pass membrane protein</topology>
    </subcellularLocation>
</comment>
<dbReference type="PROSITE" id="PS50850">
    <property type="entry name" value="MFS"/>
    <property type="match status" value="1"/>
</dbReference>
<feature type="transmembrane region" description="Helical" evidence="6">
    <location>
        <begin position="197"/>
        <end position="219"/>
    </location>
</feature>
<evidence type="ECO:0000256" key="3">
    <source>
        <dbReference type="ARBA" id="ARBA00022692"/>
    </source>
</evidence>
<evidence type="ECO:0000256" key="5">
    <source>
        <dbReference type="ARBA" id="ARBA00023136"/>
    </source>
</evidence>
<feature type="transmembrane region" description="Helical" evidence="6">
    <location>
        <begin position="6"/>
        <end position="28"/>
    </location>
</feature>
<dbReference type="PRINTS" id="PR01036">
    <property type="entry name" value="TCRTETB"/>
</dbReference>
<dbReference type="PANTHER" id="PTHR23501:SF102">
    <property type="entry name" value="DRUG TRANSPORTER, PUTATIVE (AFU_ORTHOLOGUE AFUA_3G08530)-RELATED"/>
    <property type="match status" value="1"/>
</dbReference>
<dbReference type="Pfam" id="PF07690">
    <property type="entry name" value="MFS_1"/>
    <property type="match status" value="1"/>
</dbReference>
<dbReference type="InterPro" id="IPR020846">
    <property type="entry name" value="MFS_dom"/>
</dbReference>
<dbReference type="PANTHER" id="PTHR23501">
    <property type="entry name" value="MAJOR FACILITATOR SUPERFAMILY"/>
    <property type="match status" value="1"/>
</dbReference>
<reference evidence="9" key="1">
    <citation type="submission" date="2016-02" db="EMBL/GenBank/DDBJ databases">
        <title>Draft genome sequence of Microdochium bolleyi, a fungal endophyte of beachgrass.</title>
        <authorList>
            <consortium name="DOE Joint Genome Institute"/>
            <person name="David A.S."/>
            <person name="May G."/>
            <person name="Haridas S."/>
            <person name="Lim J."/>
            <person name="Wang M."/>
            <person name="Labutti K."/>
            <person name="Lipzen A."/>
            <person name="Barry K."/>
            <person name="Grigoriev I.V."/>
        </authorList>
    </citation>
    <scope>NUCLEOTIDE SEQUENCE [LARGE SCALE GENOMIC DNA]</scope>
    <source>
        <strain evidence="9">J235TASD1</strain>
    </source>
</reference>
<keyword evidence="4 6" id="KW-1133">Transmembrane helix</keyword>
<dbReference type="Gene3D" id="1.20.1720.10">
    <property type="entry name" value="Multidrug resistance protein D"/>
    <property type="match status" value="1"/>
</dbReference>
<evidence type="ECO:0000313" key="8">
    <source>
        <dbReference type="EMBL" id="KXJ96856.1"/>
    </source>
</evidence>
<dbReference type="InParanoid" id="A0A136JIB2"/>
<feature type="transmembrane region" description="Helical" evidence="6">
    <location>
        <begin position="329"/>
        <end position="348"/>
    </location>
</feature>
<feature type="transmembrane region" description="Helical" evidence="6">
    <location>
        <begin position="101"/>
        <end position="121"/>
    </location>
</feature>
<dbReference type="InterPro" id="IPR036259">
    <property type="entry name" value="MFS_trans_sf"/>
</dbReference>
<organism evidence="8 9">
    <name type="scientific">Microdochium bolleyi</name>
    <dbReference type="NCBI Taxonomy" id="196109"/>
    <lineage>
        <taxon>Eukaryota</taxon>
        <taxon>Fungi</taxon>
        <taxon>Dikarya</taxon>
        <taxon>Ascomycota</taxon>
        <taxon>Pezizomycotina</taxon>
        <taxon>Sordariomycetes</taxon>
        <taxon>Xylariomycetidae</taxon>
        <taxon>Xylariales</taxon>
        <taxon>Microdochiaceae</taxon>
        <taxon>Microdochium</taxon>
    </lineage>
</organism>
<evidence type="ECO:0000256" key="2">
    <source>
        <dbReference type="ARBA" id="ARBA00007520"/>
    </source>
</evidence>
<feature type="transmembrane region" description="Helical" evidence="6">
    <location>
        <begin position="265"/>
        <end position="287"/>
    </location>
</feature>
<dbReference type="OrthoDB" id="10021397at2759"/>
<feature type="transmembrane region" description="Helical" evidence="6">
    <location>
        <begin position="159"/>
        <end position="177"/>
    </location>
</feature>
<keyword evidence="9" id="KW-1185">Reference proteome</keyword>
<feature type="domain" description="Major facilitator superfamily (MFS) profile" evidence="7">
    <location>
        <begin position="6"/>
        <end position="458"/>
    </location>
</feature>
<accession>A0A136JIB2</accession>
<keyword evidence="3 6" id="KW-0812">Transmembrane</keyword>
<evidence type="ECO:0000256" key="4">
    <source>
        <dbReference type="ARBA" id="ARBA00022989"/>
    </source>
</evidence>